<dbReference type="GO" id="GO:0008270">
    <property type="term" value="F:zinc ion binding"/>
    <property type="evidence" value="ECO:0007669"/>
    <property type="project" value="UniProtKB-KW"/>
</dbReference>
<feature type="compositionally biased region" description="Polar residues" evidence="5">
    <location>
        <begin position="219"/>
        <end position="237"/>
    </location>
</feature>
<evidence type="ECO:0008006" key="10">
    <source>
        <dbReference type="Google" id="ProtNLM"/>
    </source>
</evidence>
<evidence type="ECO:0000256" key="4">
    <source>
        <dbReference type="PROSITE-ProRule" id="PRU00175"/>
    </source>
</evidence>
<dbReference type="SMART" id="SM00184">
    <property type="entry name" value="RING"/>
    <property type="match status" value="2"/>
</dbReference>
<keyword evidence="9" id="KW-1185">Reference proteome</keyword>
<dbReference type="VEuPathDB" id="VectorBase:SCAU014246"/>
<dbReference type="SUPFAM" id="SSF47769">
    <property type="entry name" value="SAM/Pointed domain"/>
    <property type="match status" value="1"/>
</dbReference>
<dbReference type="GO" id="GO:0003682">
    <property type="term" value="F:chromatin binding"/>
    <property type="evidence" value="ECO:0007669"/>
    <property type="project" value="TreeGrafter"/>
</dbReference>
<dbReference type="SUPFAM" id="SSF57903">
    <property type="entry name" value="FYVE/PHD zinc finger"/>
    <property type="match status" value="2"/>
</dbReference>
<dbReference type="InterPro" id="IPR011011">
    <property type="entry name" value="Znf_FYVE_PHD"/>
</dbReference>
<dbReference type="OrthoDB" id="10004495at2759"/>
<dbReference type="PROSITE" id="PS50089">
    <property type="entry name" value="ZF_RING_2"/>
    <property type="match status" value="1"/>
</dbReference>
<dbReference type="GO" id="GO:0042393">
    <property type="term" value="F:histone binding"/>
    <property type="evidence" value="ECO:0007669"/>
    <property type="project" value="TreeGrafter"/>
</dbReference>
<proteinExistence type="predicted"/>
<dbReference type="EnsemblMetazoa" id="SCAU014246-RA">
    <property type="protein sequence ID" value="SCAU014246-PA"/>
    <property type="gene ID" value="SCAU014246"/>
</dbReference>
<dbReference type="InterPro" id="IPR050548">
    <property type="entry name" value="PcG_chromatin_remod_factors"/>
</dbReference>
<dbReference type="InterPro" id="IPR001841">
    <property type="entry name" value="Znf_RING"/>
</dbReference>
<dbReference type="PANTHER" id="PTHR12247">
    <property type="entry name" value="POLYCOMB GROUP PROTEIN"/>
    <property type="match status" value="1"/>
</dbReference>
<keyword evidence="2 4" id="KW-0863">Zinc-finger</keyword>
<dbReference type="Gene3D" id="3.30.40.10">
    <property type="entry name" value="Zinc/RING finger domain, C3HC4 (zinc finger)"/>
    <property type="match status" value="2"/>
</dbReference>
<keyword evidence="1" id="KW-0479">Metal-binding</keyword>
<sequence length="389" mass="43396">MTKTMEDRRQEEPLVRTTGRIKKPKAVFDPSDNYLPRAQRISLASASNQNAIPDRRISHSSRISTCSTDSGSAASVSKDACVVCGKRESKRPAFASKNRLISCLDCENKIHKLCLKVDIDDFDQLRSKFKCDKCAPCAVCHKVANLENGETVFMCSKCGKSYHNQCLTQKAVKAGEELPRDWKCPKCTVEPIDDNDTENMPVKKIREIIGEIQPQPVTSTTKAIPAEPTSSNCTPSPEFNLKRAHSVDTVKNEAEQLAKGEEEDGHVEEKRHKVVNPVTTTADCSSSEPRKAVVESVQRKSPNNTSDDIPDVKNWTVDEVHDYFLKQFPNEAGVFKDQEIDGRSLLLLTRSDVVKKLPLKLGPSLRLYSVILKIQTQLNDPTLGWNCNL</sequence>
<dbReference type="InterPro" id="IPR001965">
    <property type="entry name" value="Znf_PHD"/>
</dbReference>
<evidence type="ECO:0000256" key="1">
    <source>
        <dbReference type="ARBA" id="ARBA00022723"/>
    </source>
</evidence>
<evidence type="ECO:0000313" key="9">
    <source>
        <dbReference type="Proteomes" id="UP000095300"/>
    </source>
</evidence>
<reference evidence="8" key="1">
    <citation type="submission" date="2020-05" db="UniProtKB">
        <authorList>
            <consortium name="EnsemblMetazoa"/>
        </authorList>
    </citation>
    <scope>IDENTIFICATION</scope>
    <source>
        <strain evidence="8">USDA</strain>
    </source>
</reference>
<dbReference type="STRING" id="35570.A0A1I8Q609"/>
<dbReference type="AlphaFoldDB" id="A0A1I8Q609"/>
<dbReference type="InterPro" id="IPR019786">
    <property type="entry name" value="Zinc_finger_PHD-type_CS"/>
</dbReference>
<gene>
    <name evidence="8" type="primary">106095941</name>
</gene>
<keyword evidence="3" id="KW-0862">Zinc</keyword>
<evidence type="ECO:0000313" key="8">
    <source>
        <dbReference type="EnsemblMetazoa" id="SCAU014246-PA"/>
    </source>
</evidence>
<evidence type="ECO:0000259" key="6">
    <source>
        <dbReference type="PROSITE" id="PS50016"/>
    </source>
</evidence>
<dbReference type="InterPro" id="IPR013083">
    <property type="entry name" value="Znf_RING/FYVE/PHD"/>
</dbReference>
<dbReference type="PANTHER" id="PTHR12247:SF139">
    <property type="entry name" value="ATHERIN-RELATED"/>
    <property type="match status" value="1"/>
</dbReference>
<organism evidence="8 9">
    <name type="scientific">Stomoxys calcitrans</name>
    <name type="common">Stable fly</name>
    <name type="synonym">Conops calcitrans</name>
    <dbReference type="NCBI Taxonomy" id="35570"/>
    <lineage>
        <taxon>Eukaryota</taxon>
        <taxon>Metazoa</taxon>
        <taxon>Ecdysozoa</taxon>
        <taxon>Arthropoda</taxon>
        <taxon>Hexapoda</taxon>
        <taxon>Insecta</taxon>
        <taxon>Pterygota</taxon>
        <taxon>Neoptera</taxon>
        <taxon>Endopterygota</taxon>
        <taxon>Diptera</taxon>
        <taxon>Brachycera</taxon>
        <taxon>Muscomorpha</taxon>
        <taxon>Muscoidea</taxon>
        <taxon>Muscidae</taxon>
        <taxon>Stomoxys</taxon>
    </lineage>
</organism>
<feature type="region of interest" description="Disordered" evidence="5">
    <location>
        <begin position="219"/>
        <end position="240"/>
    </location>
</feature>
<evidence type="ECO:0000256" key="3">
    <source>
        <dbReference type="ARBA" id="ARBA00022833"/>
    </source>
</evidence>
<dbReference type="Gene3D" id="1.10.150.50">
    <property type="entry name" value="Transcription Factor, Ets-1"/>
    <property type="match status" value="1"/>
</dbReference>
<evidence type="ECO:0000256" key="5">
    <source>
        <dbReference type="SAM" id="MobiDB-lite"/>
    </source>
</evidence>
<feature type="domain" description="PHD-type" evidence="6">
    <location>
        <begin position="78"/>
        <end position="137"/>
    </location>
</feature>
<evidence type="ECO:0000256" key="2">
    <source>
        <dbReference type="ARBA" id="ARBA00022771"/>
    </source>
</evidence>
<feature type="domain" description="RING-type" evidence="7">
    <location>
        <begin position="137"/>
        <end position="188"/>
    </location>
</feature>
<feature type="domain" description="PHD-type" evidence="6">
    <location>
        <begin position="134"/>
        <end position="190"/>
    </location>
</feature>
<dbReference type="InterPro" id="IPR013761">
    <property type="entry name" value="SAM/pointed_sf"/>
</dbReference>
<protein>
    <recommendedName>
        <fullName evidence="10">PHD-type domain-containing protein</fullName>
    </recommendedName>
</protein>
<dbReference type="GO" id="GO:0045892">
    <property type="term" value="P:negative regulation of DNA-templated transcription"/>
    <property type="evidence" value="ECO:0007669"/>
    <property type="project" value="TreeGrafter"/>
</dbReference>
<dbReference type="Proteomes" id="UP000095300">
    <property type="component" value="Unassembled WGS sequence"/>
</dbReference>
<dbReference type="SMART" id="SM00249">
    <property type="entry name" value="PHD"/>
    <property type="match status" value="2"/>
</dbReference>
<evidence type="ECO:0000259" key="7">
    <source>
        <dbReference type="PROSITE" id="PS50089"/>
    </source>
</evidence>
<dbReference type="KEGG" id="scac:106095941"/>
<accession>A0A1I8Q609</accession>
<dbReference type="PROSITE" id="PS50016">
    <property type="entry name" value="ZF_PHD_2"/>
    <property type="match status" value="2"/>
</dbReference>
<dbReference type="InterPro" id="IPR019787">
    <property type="entry name" value="Znf_PHD-finger"/>
</dbReference>
<dbReference type="PROSITE" id="PS01359">
    <property type="entry name" value="ZF_PHD_1"/>
    <property type="match status" value="1"/>
</dbReference>
<dbReference type="Pfam" id="PF00628">
    <property type="entry name" value="PHD"/>
    <property type="match status" value="2"/>
</dbReference>
<name>A0A1I8Q609_STOCA</name>
<dbReference type="GO" id="GO:0005634">
    <property type="term" value="C:nucleus"/>
    <property type="evidence" value="ECO:0007669"/>
    <property type="project" value="TreeGrafter"/>
</dbReference>